<feature type="region of interest" description="Disordered" evidence="1">
    <location>
        <begin position="31"/>
        <end position="54"/>
    </location>
</feature>
<evidence type="ECO:0000256" key="1">
    <source>
        <dbReference type="SAM" id="MobiDB-lite"/>
    </source>
</evidence>
<dbReference type="AlphaFoldDB" id="A0A1L9N9D0"/>
<reference evidence="3" key="1">
    <citation type="journal article" date="2017" name="Genome Biol.">
        <title>Comparative genomics reveals high biological diversity and specific adaptations in the industrially and medically important fungal genus Aspergillus.</title>
        <authorList>
            <person name="de Vries R.P."/>
            <person name="Riley R."/>
            <person name="Wiebenga A."/>
            <person name="Aguilar-Osorio G."/>
            <person name="Amillis S."/>
            <person name="Uchima C.A."/>
            <person name="Anderluh G."/>
            <person name="Asadollahi M."/>
            <person name="Askin M."/>
            <person name="Barry K."/>
            <person name="Battaglia E."/>
            <person name="Bayram O."/>
            <person name="Benocci T."/>
            <person name="Braus-Stromeyer S.A."/>
            <person name="Caldana C."/>
            <person name="Canovas D."/>
            <person name="Cerqueira G.C."/>
            <person name="Chen F."/>
            <person name="Chen W."/>
            <person name="Choi C."/>
            <person name="Clum A."/>
            <person name="Dos Santos R.A."/>
            <person name="Damasio A.R."/>
            <person name="Diallinas G."/>
            <person name="Emri T."/>
            <person name="Fekete E."/>
            <person name="Flipphi M."/>
            <person name="Freyberg S."/>
            <person name="Gallo A."/>
            <person name="Gournas C."/>
            <person name="Habgood R."/>
            <person name="Hainaut M."/>
            <person name="Harispe M.L."/>
            <person name="Henrissat B."/>
            <person name="Hilden K.S."/>
            <person name="Hope R."/>
            <person name="Hossain A."/>
            <person name="Karabika E."/>
            <person name="Karaffa L."/>
            <person name="Karanyi Z."/>
            <person name="Krasevec N."/>
            <person name="Kuo A."/>
            <person name="Kusch H."/>
            <person name="LaButti K."/>
            <person name="Lagendijk E.L."/>
            <person name="Lapidus A."/>
            <person name="Levasseur A."/>
            <person name="Lindquist E."/>
            <person name="Lipzen A."/>
            <person name="Logrieco A.F."/>
            <person name="MacCabe A."/>
            <person name="Maekelae M.R."/>
            <person name="Malavazi I."/>
            <person name="Melin P."/>
            <person name="Meyer V."/>
            <person name="Mielnichuk N."/>
            <person name="Miskei M."/>
            <person name="Molnar A.P."/>
            <person name="Mule G."/>
            <person name="Ngan C.Y."/>
            <person name="Orejas M."/>
            <person name="Orosz E."/>
            <person name="Ouedraogo J.P."/>
            <person name="Overkamp K.M."/>
            <person name="Park H.-S."/>
            <person name="Perrone G."/>
            <person name="Piumi F."/>
            <person name="Punt P.J."/>
            <person name="Ram A.F."/>
            <person name="Ramon A."/>
            <person name="Rauscher S."/>
            <person name="Record E."/>
            <person name="Riano-Pachon D.M."/>
            <person name="Robert V."/>
            <person name="Roehrig J."/>
            <person name="Ruller R."/>
            <person name="Salamov A."/>
            <person name="Salih N.S."/>
            <person name="Samson R.A."/>
            <person name="Sandor E."/>
            <person name="Sanguinetti M."/>
            <person name="Schuetze T."/>
            <person name="Sepcic K."/>
            <person name="Shelest E."/>
            <person name="Sherlock G."/>
            <person name="Sophianopoulou V."/>
            <person name="Squina F.M."/>
            <person name="Sun H."/>
            <person name="Susca A."/>
            <person name="Todd R.B."/>
            <person name="Tsang A."/>
            <person name="Unkles S.E."/>
            <person name="van de Wiele N."/>
            <person name="van Rossen-Uffink D."/>
            <person name="Oliveira J.V."/>
            <person name="Vesth T.C."/>
            <person name="Visser J."/>
            <person name="Yu J.-H."/>
            <person name="Zhou M."/>
            <person name="Andersen M.R."/>
            <person name="Archer D.B."/>
            <person name="Baker S.E."/>
            <person name="Benoit I."/>
            <person name="Brakhage A.A."/>
            <person name="Braus G.H."/>
            <person name="Fischer R."/>
            <person name="Frisvad J.C."/>
            <person name="Goldman G.H."/>
            <person name="Houbraken J."/>
            <person name="Oakley B."/>
            <person name="Pocsi I."/>
            <person name="Scazzocchio C."/>
            <person name="Seiboth B."/>
            <person name="vanKuyk P.A."/>
            <person name="Wortman J."/>
            <person name="Dyer P.S."/>
            <person name="Grigoriev I.V."/>
        </authorList>
    </citation>
    <scope>NUCLEOTIDE SEQUENCE [LARGE SCALE GENOMIC DNA]</scope>
    <source>
        <strain evidence="3">CBS 134.48</strain>
    </source>
</reference>
<dbReference type="Proteomes" id="UP000184304">
    <property type="component" value="Unassembled WGS sequence"/>
</dbReference>
<gene>
    <name evidence="2" type="ORF">ASPTUDRAFT_594093</name>
</gene>
<dbReference type="EMBL" id="KV878198">
    <property type="protein sequence ID" value="OJI85714.1"/>
    <property type="molecule type" value="Genomic_DNA"/>
</dbReference>
<protein>
    <submittedName>
        <fullName evidence="2">Uncharacterized protein</fullName>
    </submittedName>
</protein>
<proteinExistence type="predicted"/>
<evidence type="ECO:0000313" key="3">
    <source>
        <dbReference type="Proteomes" id="UP000184304"/>
    </source>
</evidence>
<keyword evidence="3" id="KW-1185">Reference proteome</keyword>
<feature type="region of interest" description="Disordered" evidence="1">
    <location>
        <begin position="136"/>
        <end position="170"/>
    </location>
</feature>
<feature type="compositionally biased region" description="Basic residues" evidence="1">
    <location>
        <begin position="160"/>
        <end position="170"/>
    </location>
</feature>
<evidence type="ECO:0000313" key="2">
    <source>
        <dbReference type="EMBL" id="OJI85714.1"/>
    </source>
</evidence>
<dbReference type="VEuPathDB" id="FungiDB:ASPTUDRAFT_594093"/>
<feature type="compositionally biased region" description="Basic residues" evidence="1">
    <location>
        <begin position="43"/>
        <end position="53"/>
    </location>
</feature>
<name>A0A1L9N9D0_ASPTC</name>
<sequence length="170" mass="19025">MIGMGYYYYSHQSRGSKGDEKKSRIVKRARVGKGSGKLTRATTRTRQKGHSHGTVRTVRISFPKWKKRAPWAGRKADRAVLCRLSYPYLTSSIPQVHSELRGNRDKLLPTSVSGAYGESSSFLFSPGFTVGERARVEEGGERGGELGTALPVMEQSNKKPFSKRSRQTDW</sequence>
<organism evidence="2 3">
    <name type="scientific">Aspergillus tubingensis (strain CBS 134.48)</name>
    <dbReference type="NCBI Taxonomy" id="767770"/>
    <lineage>
        <taxon>Eukaryota</taxon>
        <taxon>Fungi</taxon>
        <taxon>Dikarya</taxon>
        <taxon>Ascomycota</taxon>
        <taxon>Pezizomycotina</taxon>
        <taxon>Eurotiomycetes</taxon>
        <taxon>Eurotiomycetidae</taxon>
        <taxon>Eurotiales</taxon>
        <taxon>Aspergillaceae</taxon>
        <taxon>Aspergillus</taxon>
        <taxon>Aspergillus subgen. Circumdati</taxon>
    </lineage>
</organism>
<accession>A0A1L9N9D0</accession>